<dbReference type="EMBL" id="KZ559120">
    <property type="protein sequence ID" value="PLB41536.1"/>
    <property type="molecule type" value="Genomic_DNA"/>
</dbReference>
<dbReference type="OrthoDB" id="5418867at2759"/>
<name>A0A2I2FLM9_ASPCN</name>
<gene>
    <name evidence="2" type="ORF">BDW47DRAFT_122578</name>
</gene>
<feature type="compositionally biased region" description="Low complexity" evidence="1">
    <location>
        <begin position="55"/>
        <end position="80"/>
    </location>
</feature>
<accession>A0A2I2FLM9</accession>
<keyword evidence="3" id="KW-1185">Reference proteome</keyword>
<dbReference type="GeneID" id="36523026"/>
<feature type="compositionally biased region" description="Basic residues" evidence="1">
    <location>
        <begin position="109"/>
        <end position="123"/>
    </location>
</feature>
<evidence type="ECO:0008006" key="4">
    <source>
        <dbReference type="Google" id="ProtNLM"/>
    </source>
</evidence>
<organism evidence="2 3">
    <name type="scientific">Aspergillus candidus</name>
    <dbReference type="NCBI Taxonomy" id="41067"/>
    <lineage>
        <taxon>Eukaryota</taxon>
        <taxon>Fungi</taxon>
        <taxon>Dikarya</taxon>
        <taxon>Ascomycota</taxon>
        <taxon>Pezizomycotina</taxon>
        <taxon>Eurotiomycetes</taxon>
        <taxon>Eurotiomycetidae</taxon>
        <taxon>Eurotiales</taxon>
        <taxon>Aspergillaceae</taxon>
        <taxon>Aspergillus</taxon>
        <taxon>Aspergillus subgen. Circumdati</taxon>
    </lineage>
</organism>
<feature type="compositionally biased region" description="Basic and acidic residues" evidence="1">
    <location>
        <begin position="99"/>
        <end position="108"/>
    </location>
</feature>
<dbReference type="STRING" id="41067.A0A2I2FLM9"/>
<reference evidence="2 3" key="1">
    <citation type="submission" date="2017-12" db="EMBL/GenBank/DDBJ databases">
        <authorList>
            <consortium name="DOE Joint Genome Institute"/>
            <person name="Haridas S."/>
            <person name="Kjaerbolling I."/>
            <person name="Vesth T.C."/>
            <person name="Frisvad J.C."/>
            <person name="Nybo J.L."/>
            <person name="Theobald S."/>
            <person name="Kuo A."/>
            <person name="Bowyer P."/>
            <person name="Matsuda Y."/>
            <person name="Mondo S."/>
            <person name="Lyhne E.K."/>
            <person name="Kogle M.E."/>
            <person name="Clum A."/>
            <person name="Lipzen A."/>
            <person name="Salamov A."/>
            <person name="Ngan C.Y."/>
            <person name="Daum C."/>
            <person name="Chiniquy J."/>
            <person name="Barry K."/>
            <person name="LaButti K."/>
            <person name="Simmons B.A."/>
            <person name="Magnuson J.K."/>
            <person name="Mortensen U.H."/>
            <person name="Larsen T.O."/>
            <person name="Grigoriev I.V."/>
            <person name="Baker S.E."/>
            <person name="Andersen M.R."/>
            <person name="Nordberg H.P."/>
            <person name="Cantor M.N."/>
            <person name="Hua S.X."/>
        </authorList>
    </citation>
    <scope>NUCLEOTIDE SEQUENCE [LARGE SCALE GENOMIC DNA]</scope>
    <source>
        <strain evidence="2 3">CBS 102.13</strain>
    </source>
</reference>
<dbReference type="RefSeq" id="XP_024675548.1">
    <property type="nucleotide sequence ID" value="XM_024815866.1"/>
</dbReference>
<proteinExistence type="predicted"/>
<evidence type="ECO:0000256" key="1">
    <source>
        <dbReference type="SAM" id="MobiDB-lite"/>
    </source>
</evidence>
<dbReference type="Proteomes" id="UP000234585">
    <property type="component" value="Unassembled WGS sequence"/>
</dbReference>
<feature type="region of interest" description="Disordered" evidence="1">
    <location>
        <begin position="55"/>
        <end position="134"/>
    </location>
</feature>
<protein>
    <recommendedName>
        <fullName evidence="4">AT hook motif protein</fullName>
    </recommendedName>
</protein>
<dbReference type="AlphaFoldDB" id="A0A2I2FLM9"/>
<sequence>MPMVWNDTADVKLFMAVLSTTNPKLNYQQLADIMGPGCTPSAIQHRIQRLKAMVANNDNATTNNGTNTNAEEATELATTTSVPSSPEQAKKKRGRPAKKTKDTDEPAPKKVKKAVAKRTKKAKATADSDETEEA</sequence>
<evidence type="ECO:0000313" key="2">
    <source>
        <dbReference type="EMBL" id="PLB41536.1"/>
    </source>
</evidence>
<evidence type="ECO:0000313" key="3">
    <source>
        <dbReference type="Proteomes" id="UP000234585"/>
    </source>
</evidence>